<dbReference type="InterPro" id="IPR036230">
    <property type="entry name" value="LeuA_allosteric_dom_sf"/>
</dbReference>
<dbReference type="AlphaFoldDB" id="A0A137PHC0"/>
<dbReference type="Gene3D" id="1.10.238.260">
    <property type="match status" value="1"/>
</dbReference>
<dbReference type="InterPro" id="IPR005671">
    <property type="entry name" value="LeuA_bact_synth"/>
</dbReference>
<evidence type="ECO:0000259" key="9">
    <source>
        <dbReference type="PROSITE" id="PS50991"/>
    </source>
</evidence>
<evidence type="ECO:0000313" key="11">
    <source>
        <dbReference type="Proteomes" id="UP000070444"/>
    </source>
</evidence>
<dbReference type="GO" id="GO:0003852">
    <property type="term" value="F:2-isopropylmalate synthase activity"/>
    <property type="evidence" value="ECO:0007669"/>
    <property type="project" value="UniProtKB-EC"/>
</dbReference>
<dbReference type="InterPro" id="IPR013709">
    <property type="entry name" value="2-isopropylmalate_synth_dimer"/>
</dbReference>
<keyword evidence="11" id="KW-1185">Reference proteome</keyword>
<dbReference type="Gene3D" id="3.20.20.70">
    <property type="entry name" value="Aldolase class I"/>
    <property type="match status" value="1"/>
</dbReference>
<dbReference type="Gene3D" id="3.30.160.270">
    <property type="match status" value="1"/>
</dbReference>
<dbReference type="EC" id="2.3.3.13" evidence="3"/>
<dbReference type="GO" id="GO:0009098">
    <property type="term" value="P:L-leucine biosynthetic process"/>
    <property type="evidence" value="ECO:0007669"/>
    <property type="project" value="UniProtKB-UniPathway"/>
</dbReference>
<evidence type="ECO:0000256" key="3">
    <source>
        <dbReference type="ARBA" id="ARBA00012973"/>
    </source>
</evidence>
<dbReference type="InterPro" id="IPR002034">
    <property type="entry name" value="AIPM/Hcit_synth_CS"/>
</dbReference>
<dbReference type="NCBIfam" id="NF002086">
    <property type="entry name" value="PRK00915.1-3"/>
    <property type="match status" value="1"/>
</dbReference>
<dbReference type="UniPathway" id="UPA00048">
    <property type="reaction ID" value="UER00070"/>
</dbReference>
<dbReference type="Pfam" id="PF00682">
    <property type="entry name" value="HMGL-like"/>
    <property type="match status" value="1"/>
</dbReference>
<dbReference type="Proteomes" id="UP000070444">
    <property type="component" value="Unassembled WGS sequence"/>
</dbReference>
<dbReference type="PANTHER" id="PTHR10277:SF9">
    <property type="entry name" value="2-ISOPROPYLMALATE SYNTHASE 1, CHLOROPLASTIC-RELATED"/>
    <property type="match status" value="1"/>
</dbReference>
<evidence type="ECO:0000256" key="6">
    <source>
        <dbReference type="ARBA" id="ARBA00022679"/>
    </source>
</evidence>
<dbReference type="InterPro" id="IPR054691">
    <property type="entry name" value="LeuA/HCS_post-cat"/>
</dbReference>
<keyword evidence="7" id="KW-0479">Metal-binding</keyword>
<dbReference type="PROSITE" id="PS00815">
    <property type="entry name" value="AIPM_HOMOCIT_SYNTH_1"/>
    <property type="match status" value="1"/>
</dbReference>
<protein>
    <recommendedName>
        <fullName evidence="3">2-isopropylmalate synthase</fullName>
        <ecNumber evidence="3">2.3.3.13</ecNumber>
    </recommendedName>
</protein>
<evidence type="ECO:0000256" key="1">
    <source>
        <dbReference type="ARBA" id="ARBA00004689"/>
    </source>
</evidence>
<dbReference type="InterPro" id="IPR000891">
    <property type="entry name" value="PYR_CT"/>
</dbReference>
<evidence type="ECO:0000256" key="5">
    <source>
        <dbReference type="ARBA" id="ARBA00022605"/>
    </source>
</evidence>
<evidence type="ECO:0000313" key="10">
    <source>
        <dbReference type="EMBL" id="KXN74365.1"/>
    </source>
</evidence>
<organism evidence="10 11">
    <name type="scientific">Conidiobolus coronatus (strain ATCC 28846 / CBS 209.66 / NRRL 28638)</name>
    <name type="common">Delacroixia coronata</name>
    <dbReference type="NCBI Taxonomy" id="796925"/>
    <lineage>
        <taxon>Eukaryota</taxon>
        <taxon>Fungi</taxon>
        <taxon>Fungi incertae sedis</taxon>
        <taxon>Zoopagomycota</taxon>
        <taxon>Entomophthoromycotina</taxon>
        <taxon>Entomophthoromycetes</taxon>
        <taxon>Entomophthorales</taxon>
        <taxon>Ancylistaceae</taxon>
        <taxon>Conidiobolus</taxon>
    </lineage>
</organism>
<dbReference type="SUPFAM" id="SSF51569">
    <property type="entry name" value="Aldolase"/>
    <property type="match status" value="1"/>
</dbReference>
<evidence type="ECO:0000256" key="2">
    <source>
        <dbReference type="ARBA" id="ARBA00009396"/>
    </source>
</evidence>
<dbReference type="InterPro" id="IPR050073">
    <property type="entry name" value="2-IPM_HCS-like"/>
</dbReference>
<gene>
    <name evidence="10" type="ORF">CONCODRAFT_54648</name>
</gene>
<dbReference type="PANTHER" id="PTHR10277">
    <property type="entry name" value="HOMOCITRATE SYNTHASE-RELATED"/>
    <property type="match status" value="1"/>
</dbReference>
<dbReference type="OrthoDB" id="2015253at2759"/>
<dbReference type="EMBL" id="KQ964424">
    <property type="protein sequence ID" value="KXN74365.1"/>
    <property type="molecule type" value="Genomic_DNA"/>
</dbReference>
<comment type="similarity">
    <text evidence="2">Belongs to the alpha-IPM synthase/homocitrate synthase family. LeuA type 1 subfamily.</text>
</comment>
<dbReference type="GO" id="GO:0046872">
    <property type="term" value="F:metal ion binding"/>
    <property type="evidence" value="ECO:0007669"/>
    <property type="project" value="UniProtKB-KW"/>
</dbReference>
<dbReference type="CDD" id="cd07940">
    <property type="entry name" value="DRE_TIM_IPMS"/>
    <property type="match status" value="1"/>
</dbReference>
<keyword evidence="6" id="KW-0808">Transferase</keyword>
<dbReference type="FunFam" id="1.10.238.260:FF:000001">
    <property type="entry name" value="2-isopropylmalate synthase"/>
    <property type="match status" value="1"/>
</dbReference>
<accession>A0A137PHC0</accession>
<dbReference type="OMA" id="VEICGFA"/>
<comment type="pathway">
    <text evidence="1">Amino-acid biosynthesis; L-leucine biosynthesis; L-leucine from 3-methyl-2-oxobutanoate: step 1/4.</text>
</comment>
<dbReference type="InterPro" id="IPR013785">
    <property type="entry name" value="Aldolase_TIM"/>
</dbReference>
<dbReference type="Pfam" id="PF08502">
    <property type="entry name" value="LeuA_dimer"/>
    <property type="match status" value="1"/>
</dbReference>
<keyword evidence="8" id="KW-0100">Branched-chain amino acid biosynthesis</keyword>
<reference evidence="10 11" key="1">
    <citation type="journal article" date="2015" name="Genome Biol. Evol.">
        <title>Phylogenomic analyses indicate that early fungi evolved digesting cell walls of algal ancestors of land plants.</title>
        <authorList>
            <person name="Chang Y."/>
            <person name="Wang S."/>
            <person name="Sekimoto S."/>
            <person name="Aerts A.L."/>
            <person name="Choi C."/>
            <person name="Clum A."/>
            <person name="LaButti K.M."/>
            <person name="Lindquist E.A."/>
            <person name="Yee Ngan C."/>
            <person name="Ohm R.A."/>
            <person name="Salamov A.A."/>
            <person name="Grigoriev I.V."/>
            <person name="Spatafora J.W."/>
            <person name="Berbee M.L."/>
        </authorList>
    </citation>
    <scope>NUCLEOTIDE SEQUENCE [LARGE SCALE GENOMIC DNA]</scope>
    <source>
        <strain evidence="10 11">NRRL 28638</strain>
    </source>
</reference>
<evidence type="ECO:0000256" key="8">
    <source>
        <dbReference type="ARBA" id="ARBA00023304"/>
    </source>
</evidence>
<name>A0A137PHC0_CONC2</name>
<evidence type="ECO:0000256" key="4">
    <source>
        <dbReference type="ARBA" id="ARBA00022430"/>
    </source>
</evidence>
<evidence type="ECO:0000256" key="7">
    <source>
        <dbReference type="ARBA" id="ARBA00022723"/>
    </source>
</evidence>
<dbReference type="STRING" id="796925.A0A137PHC0"/>
<dbReference type="HAMAP" id="MF_01025">
    <property type="entry name" value="LeuA_type1"/>
    <property type="match status" value="1"/>
</dbReference>
<dbReference type="FunFam" id="3.20.20.70:FF:000010">
    <property type="entry name" value="2-isopropylmalate synthase"/>
    <property type="match status" value="1"/>
</dbReference>
<keyword evidence="4" id="KW-0432">Leucine biosynthesis</keyword>
<dbReference type="SUPFAM" id="SSF110921">
    <property type="entry name" value="2-isopropylmalate synthase LeuA, allosteric (dimerisation) domain"/>
    <property type="match status" value="1"/>
</dbReference>
<dbReference type="PROSITE" id="PS00816">
    <property type="entry name" value="AIPM_HOMOCIT_SYNTH_2"/>
    <property type="match status" value="1"/>
</dbReference>
<sequence>MTTQDKLPIVYFDTTLRDGEQSPGVTLSVSEKLDIARQLSKLGIDVLEAGFPIASEGDFQAVHAIATQIGPLTEGRKDGKPMVICGLSRAVVKDIDRCYAAIEPAPRKRIHTFLATSDIHLQYKLKITRDQCVEQAVAAVKHAKSLCEEVEFSPEDSGRSDKDFLCKVLSAVIEAGATTLNIPDTVGYNTPQEYFDIISYLIKNTVGSDKVVWSTHCHNDLGLATANTLAGVSAGARQVEVTINGIGERAGNTSFEEVAMTLFVHPDRYPVTSTHIDTTQIYSVSKLVSQYTGMAVQSNKAIVGANAFAHESGIHQDGVLKHQQTYEIISPATVGVPSNSLVLGKHSGRNAFKTHLAEMGYKDLTDEQIQATFTRFKTLADSKKKVTDQDLVALLEDQVRQPEQVYKLGALQVTSANENNATATVSILKQVGGAEHFEEFTDAAVGNGPVDAIFKAIMRIIGLQFQLKYFEVKSVTEDTDALGTSVVKIIPIVASNGLGSSDSGVELDQQTRLNKSSPPTFRGQGTDPDILRASAKAYIHAVNRVIAEKDNVNSPRYIEQGP</sequence>
<dbReference type="PROSITE" id="PS50991">
    <property type="entry name" value="PYR_CT"/>
    <property type="match status" value="1"/>
</dbReference>
<dbReference type="SMART" id="SM00917">
    <property type="entry name" value="LeuA_dimer"/>
    <property type="match status" value="1"/>
</dbReference>
<proteinExistence type="inferred from homology"/>
<dbReference type="NCBIfam" id="TIGR00973">
    <property type="entry name" value="leuA_bact"/>
    <property type="match status" value="1"/>
</dbReference>
<feature type="domain" description="Pyruvate carboxyltransferase" evidence="9">
    <location>
        <begin position="9"/>
        <end position="282"/>
    </location>
</feature>
<dbReference type="GO" id="GO:0010177">
    <property type="term" value="F:methylthioalkylmalate synthase activity"/>
    <property type="evidence" value="ECO:0007669"/>
    <property type="project" value="UniProtKB-ARBA"/>
</dbReference>
<keyword evidence="5" id="KW-0028">Amino-acid biosynthesis</keyword>
<dbReference type="Pfam" id="PF22617">
    <property type="entry name" value="HCS_D2"/>
    <property type="match status" value="1"/>
</dbReference>